<feature type="region of interest" description="Disordered" evidence="1">
    <location>
        <begin position="1"/>
        <end position="107"/>
    </location>
</feature>
<protein>
    <submittedName>
        <fullName evidence="2">Uncharacterized protein</fullName>
    </submittedName>
</protein>
<evidence type="ECO:0000313" key="2">
    <source>
        <dbReference type="EMBL" id="KAJ1212819.1"/>
    </source>
</evidence>
<comment type="caution">
    <text evidence="2">The sequence shown here is derived from an EMBL/GenBank/DDBJ whole genome shotgun (WGS) entry which is preliminary data.</text>
</comment>
<keyword evidence="3" id="KW-1185">Reference proteome</keyword>
<organism evidence="2 3">
    <name type="scientific">Pleurodeles waltl</name>
    <name type="common">Iberian ribbed newt</name>
    <dbReference type="NCBI Taxonomy" id="8319"/>
    <lineage>
        <taxon>Eukaryota</taxon>
        <taxon>Metazoa</taxon>
        <taxon>Chordata</taxon>
        <taxon>Craniata</taxon>
        <taxon>Vertebrata</taxon>
        <taxon>Euteleostomi</taxon>
        <taxon>Amphibia</taxon>
        <taxon>Batrachia</taxon>
        <taxon>Caudata</taxon>
        <taxon>Salamandroidea</taxon>
        <taxon>Salamandridae</taxon>
        <taxon>Pleurodelinae</taxon>
        <taxon>Pleurodeles</taxon>
    </lineage>
</organism>
<dbReference type="AlphaFoldDB" id="A0AAV7WI96"/>
<evidence type="ECO:0000256" key="1">
    <source>
        <dbReference type="SAM" id="MobiDB-lite"/>
    </source>
</evidence>
<proteinExistence type="predicted"/>
<sequence length="156" mass="17532">MANRMTRAGIGATPMLGPTQTREWPGRWNREKQRRLTGTSGGSQRRERKQQMLDLSPTRRRGRRRTLAYPDLVRTAGSEGEEQRAPSNGSRGTGIRKLTAPRPIGDTAARNKHIGHWILIKPGRVDKGWSAAPLYYTHKLNIRSKSVCHSSKPIPC</sequence>
<dbReference type="Proteomes" id="UP001066276">
    <property type="component" value="Chromosome 1_1"/>
</dbReference>
<dbReference type="EMBL" id="JANPWB010000001">
    <property type="protein sequence ID" value="KAJ1212819.1"/>
    <property type="molecule type" value="Genomic_DNA"/>
</dbReference>
<reference evidence="2" key="1">
    <citation type="journal article" date="2022" name="bioRxiv">
        <title>Sequencing and chromosome-scale assembly of the giantPleurodeles waltlgenome.</title>
        <authorList>
            <person name="Brown T."/>
            <person name="Elewa A."/>
            <person name="Iarovenko S."/>
            <person name="Subramanian E."/>
            <person name="Araus A.J."/>
            <person name="Petzold A."/>
            <person name="Susuki M."/>
            <person name="Suzuki K.-i.T."/>
            <person name="Hayashi T."/>
            <person name="Toyoda A."/>
            <person name="Oliveira C."/>
            <person name="Osipova E."/>
            <person name="Leigh N.D."/>
            <person name="Simon A."/>
            <person name="Yun M.H."/>
        </authorList>
    </citation>
    <scope>NUCLEOTIDE SEQUENCE</scope>
    <source>
        <strain evidence="2">20211129_DDA</strain>
        <tissue evidence="2">Liver</tissue>
    </source>
</reference>
<name>A0AAV7WI96_PLEWA</name>
<accession>A0AAV7WI96</accession>
<gene>
    <name evidence="2" type="ORF">NDU88_000463</name>
</gene>
<evidence type="ECO:0000313" key="3">
    <source>
        <dbReference type="Proteomes" id="UP001066276"/>
    </source>
</evidence>